<dbReference type="RefSeq" id="WP_164657168.1">
    <property type="nucleotide sequence ID" value="NZ_JAAIJR010000307.1"/>
</dbReference>
<organism evidence="7 8">
    <name type="scientific">Thiorhodococcus mannitoliphagus</name>
    <dbReference type="NCBI Taxonomy" id="329406"/>
    <lineage>
        <taxon>Bacteria</taxon>
        <taxon>Pseudomonadati</taxon>
        <taxon>Pseudomonadota</taxon>
        <taxon>Gammaproteobacteria</taxon>
        <taxon>Chromatiales</taxon>
        <taxon>Chromatiaceae</taxon>
        <taxon>Thiorhodococcus</taxon>
    </lineage>
</organism>
<dbReference type="EMBL" id="JAAIJR010000307">
    <property type="protein sequence ID" value="NEX23756.1"/>
    <property type="molecule type" value="Genomic_DNA"/>
</dbReference>
<dbReference type="PROSITE" id="PS50173">
    <property type="entry name" value="UMUC"/>
    <property type="match status" value="1"/>
</dbReference>
<dbReference type="InterPro" id="IPR036775">
    <property type="entry name" value="DNA_pol_Y-fam_lit_finger_sf"/>
</dbReference>
<dbReference type="InterPro" id="IPR001126">
    <property type="entry name" value="UmuC"/>
</dbReference>
<dbReference type="GO" id="GO:0005829">
    <property type="term" value="C:cytosol"/>
    <property type="evidence" value="ECO:0007669"/>
    <property type="project" value="TreeGrafter"/>
</dbReference>
<evidence type="ECO:0000259" key="6">
    <source>
        <dbReference type="PROSITE" id="PS50173"/>
    </source>
</evidence>
<evidence type="ECO:0000256" key="4">
    <source>
        <dbReference type="ARBA" id="ARBA00023204"/>
    </source>
</evidence>
<gene>
    <name evidence="7" type="ORF">G3480_26415</name>
</gene>
<evidence type="ECO:0000256" key="2">
    <source>
        <dbReference type="ARBA" id="ARBA00022763"/>
    </source>
</evidence>
<dbReference type="Pfam" id="PF13438">
    <property type="entry name" value="DUF4113"/>
    <property type="match status" value="1"/>
</dbReference>
<name>A0A6P1E477_9GAMM</name>
<keyword evidence="5" id="KW-0742">SOS response</keyword>
<evidence type="ECO:0000313" key="8">
    <source>
        <dbReference type="Proteomes" id="UP000471640"/>
    </source>
</evidence>
<dbReference type="SUPFAM" id="SSF56672">
    <property type="entry name" value="DNA/RNA polymerases"/>
    <property type="match status" value="1"/>
</dbReference>
<dbReference type="GO" id="GO:0006281">
    <property type="term" value="P:DNA repair"/>
    <property type="evidence" value="ECO:0007669"/>
    <property type="project" value="UniProtKB-KW"/>
</dbReference>
<reference evidence="8" key="1">
    <citation type="journal article" date="2020" name="Microbiol. Resour. Announc.">
        <title>Draft Genome Sequences of Thiorhodococcus mannitoliphagus and Thiorhodococcus minor, Purple Sulfur Photosynthetic Bacteria in the Gammaproteobacterial Family Chromatiaceae.</title>
        <authorList>
            <person name="Aviles F.A."/>
            <person name="Meyer T.E."/>
            <person name="Kyndt J.A."/>
        </authorList>
    </citation>
    <scope>NUCLEOTIDE SEQUENCE [LARGE SCALE GENOMIC DNA]</scope>
    <source>
        <strain evidence="8">DSM 18266</strain>
    </source>
</reference>
<dbReference type="Proteomes" id="UP000471640">
    <property type="component" value="Unassembled WGS sequence"/>
</dbReference>
<reference evidence="7 8" key="2">
    <citation type="submission" date="2020-02" db="EMBL/GenBank/DDBJ databases">
        <title>Genome sequences of Thiorhodococcus mannitoliphagus and Thiorhodococcus minor, purple sulfur photosynthetic bacteria in the gammaproteobacterial family, Chromatiaceae.</title>
        <authorList>
            <person name="Aviles F.A."/>
            <person name="Meyer T.E."/>
            <person name="Kyndt J.A."/>
        </authorList>
    </citation>
    <scope>NUCLEOTIDE SEQUENCE [LARGE SCALE GENOMIC DNA]</scope>
    <source>
        <strain evidence="7 8">DSM 18266</strain>
    </source>
</reference>
<dbReference type="PANTHER" id="PTHR11076:SF34">
    <property type="entry name" value="PROTEIN UMUC"/>
    <property type="match status" value="1"/>
</dbReference>
<evidence type="ECO:0000256" key="1">
    <source>
        <dbReference type="ARBA" id="ARBA00010945"/>
    </source>
</evidence>
<comment type="caution">
    <text evidence="7">The sequence shown here is derived from an EMBL/GenBank/DDBJ whole genome shotgun (WGS) entry which is preliminary data.</text>
</comment>
<comment type="similarity">
    <text evidence="1">Belongs to the DNA polymerase type-Y family.</text>
</comment>
<dbReference type="InterPro" id="IPR050116">
    <property type="entry name" value="DNA_polymerase-Y"/>
</dbReference>
<keyword evidence="4" id="KW-0234">DNA repair</keyword>
<proteinExistence type="inferred from homology"/>
<dbReference type="GO" id="GO:0042276">
    <property type="term" value="P:error-prone translesion synthesis"/>
    <property type="evidence" value="ECO:0007669"/>
    <property type="project" value="TreeGrafter"/>
</dbReference>
<keyword evidence="2" id="KW-0227">DNA damage</keyword>
<dbReference type="Gene3D" id="3.40.1170.60">
    <property type="match status" value="1"/>
</dbReference>
<dbReference type="CDD" id="cd01700">
    <property type="entry name" value="PolY_Pol_V_umuC"/>
    <property type="match status" value="1"/>
</dbReference>
<protein>
    <submittedName>
        <fullName evidence="7">Y-family DNA polymerase</fullName>
    </submittedName>
</protein>
<dbReference type="Pfam" id="PF00817">
    <property type="entry name" value="IMS"/>
    <property type="match status" value="1"/>
</dbReference>
<evidence type="ECO:0000313" key="7">
    <source>
        <dbReference type="EMBL" id="NEX23756.1"/>
    </source>
</evidence>
<dbReference type="GO" id="GO:0009432">
    <property type="term" value="P:SOS response"/>
    <property type="evidence" value="ECO:0007669"/>
    <property type="project" value="UniProtKB-KW"/>
</dbReference>
<dbReference type="AlphaFoldDB" id="A0A6P1E477"/>
<dbReference type="InterPro" id="IPR043502">
    <property type="entry name" value="DNA/RNA_pol_sf"/>
</dbReference>
<sequence>MLALVDCNNFYASCERLFQPRLEGQAVIVLSNNDGCVIARSNEAKALGIAMGAPFFKLDPKLRRQVAVFSSNYALYGDLSRRVMQVLAGFAPQIEVYSIDECFLDLTGVADPIILGQAMARTVRQWTGIPVSVGIAPTKTLAKLSNRIAKKGGHGTGPVIDWTCLSDPEAVLAATSIEDIWGIAARWGKRLRTLGIADARALREAEPKWLRQQFGVILERLCWELRGRACLPLLPVDPARRQIMVSRSFGAAVTDPAALRAAVTRFATRAGEKLRAQGLAAPALTVFIQTDPFDTARPFYSNAITNAFAQPTQDTQELIHHATRGAARLCRPGDAYRKAGVLLPDLVSVKDAQGDLFDVPEDAERSAHRMAALDAINRRFGRDSLRFGSELASTRWQRQARMTSPVSTTRWSALPRVWA</sequence>
<dbReference type="GO" id="GO:0003684">
    <property type="term" value="F:damaged DNA binding"/>
    <property type="evidence" value="ECO:0007669"/>
    <property type="project" value="InterPro"/>
</dbReference>
<dbReference type="GO" id="GO:0003887">
    <property type="term" value="F:DNA-directed DNA polymerase activity"/>
    <property type="evidence" value="ECO:0007669"/>
    <property type="project" value="TreeGrafter"/>
</dbReference>
<dbReference type="InterPro" id="IPR017961">
    <property type="entry name" value="DNA_pol_Y-fam_little_finger"/>
</dbReference>
<accession>A0A6P1E477</accession>
<dbReference type="Gene3D" id="3.30.1490.100">
    <property type="entry name" value="DNA polymerase, Y-family, little finger domain"/>
    <property type="match status" value="1"/>
</dbReference>
<evidence type="ECO:0000256" key="3">
    <source>
        <dbReference type="ARBA" id="ARBA00023199"/>
    </source>
</evidence>
<dbReference type="Pfam" id="PF11799">
    <property type="entry name" value="IMS_C"/>
    <property type="match status" value="1"/>
</dbReference>
<dbReference type="PANTHER" id="PTHR11076">
    <property type="entry name" value="DNA REPAIR POLYMERASE UMUC / TRANSFERASE FAMILY MEMBER"/>
    <property type="match status" value="1"/>
</dbReference>
<evidence type="ECO:0000256" key="5">
    <source>
        <dbReference type="ARBA" id="ARBA00023236"/>
    </source>
</evidence>
<dbReference type="InterPro" id="IPR025188">
    <property type="entry name" value="DUF4113"/>
</dbReference>
<dbReference type="InterPro" id="IPR043128">
    <property type="entry name" value="Rev_trsase/Diguanyl_cyclase"/>
</dbReference>
<keyword evidence="8" id="KW-1185">Reference proteome</keyword>
<dbReference type="Gene3D" id="3.30.70.270">
    <property type="match status" value="1"/>
</dbReference>
<keyword evidence="3" id="KW-0741">SOS mutagenesis</keyword>
<feature type="domain" description="UmuC" evidence="6">
    <location>
        <begin position="2"/>
        <end position="184"/>
    </location>
</feature>